<dbReference type="EMBL" id="JACRSU010000004">
    <property type="protein sequence ID" value="MBC8541372.1"/>
    <property type="molecule type" value="Genomic_DNA"/>
</dbReference>
<dbReference type="InterPro" id="IPR027981">
    <property type="entry name" value="DUF4446"/>
</dbReference>
<organism evidence="2 3">
    <name type="scientific">Congzhengia minquanensis</name>
    <dbReference type="NCBI Taxonomy" id="2763657"/>
    <lineage>
        <taxon>Bacteria</taxon>
        <taxon>Bacillati</taxon>
        <taxon>Bacillota</taxon>
        <taxon>Clostridia</taxon>
        <taxon>Eubacteriales</taxon>
        <taxon>Oscillospiraceae</taxon>
        <taxon>Congzhengia</taxon>
    </lineage>
</organism>
<keyword evidence="1" id="KW-0472">Membrane</keyword>
<name>A0A926DPB5_9FIRM</name>
<evidence type="ECO:0000313" key="2">
    <source>
        <dbReference type="EMBL" id="MBC8541372.1"/>
    </source>
</evidence>
<dbReference type="RefSeq" id="WP_249313425.1">
    <property type="nucleotide sequence ID" value="NZ_JACRSU010000004.1"/>
</dbReference>
<comment type="caution">
    <text evidence="2">The sequence shown here is derived from an EMBL/GenBank/DDBJ whole genome shotgun (WGS) entry which is preliminary data.</text>
</comment>
<evidence type="ECO:0000256" key="1">
    <source>
        <dbReference type="SAM" id="Phobius"/>
    </source>
</evidence>
<dbReference type="AlphaFoldDB" id="A0A926DPB5"/>
<feature type="transmembrane region" description="Helical" evidence="1">
    <location>
        <begin position="12"/>
        <end position="36"/>
    </location>
</feature>
<evidence type="ECO:0000313" key="3">
    <source>
        <dbReference type="Proteomes" id="UP000611762"/>
    </source>
</evidence>
<proteinExistence type="predicted"/>
<dbReference type="Pfam" id="PF14584">
    <property type="entry name" value="DUF4446"/>
    <property type="match status" value="1"/>
</dbReference>
<accession>A0A926DPB5</accession>
<reference evidence="2" key="1">
    <citation type="submission" date="2020-08" db="EMBL/GenBank/DDBJ databases">
        <title>Genome public.</title>
        <authorList>
            <person name="Liu C."/>
            <person name="Sun Q."/>
        </authorList>
    </citation>
    <scope>NUCLEOTIDE SEQUENCE</scope>
    <source>
        <strain evidence="2">H8</strain>
    </source>
</reference>
<sequence length="171" mass="19359">MNILGNDVSTTLILTYAIYISVLSILIAIVSVVVAARTNGKLKRVLKDKAGKDITESIVSYYKKCNEIAGYFKSYEEKINYLERQDSACVKKIGLVKYDAFHENKSKLSFAVALLDERDTGFVLNGMYVRGQTVTYLKPVVEGLSDYELTEEEIEAINSARMQYEEKMKQK</sequence>
<keyword evidence="1" id="KW-1133">Transmembrane helix</keyword>
<dbReference type="Proteomes" id="UP000611762">
    <property type="component" value="Unassembled WGS sequence"/>
</dbReference>
<keyword evidence="1" id="KW-0812">Transmembrane</keyword>
<protein>
    <submittedName>
        <fullName evidence="2">DUF4446 family protein</fullName>
    </submittedName>
</protein>
<gene>
    <name evidence="2" type="ORF">H8698_10325</name>
</gene>
<keyword evidence="3" id="KW-1185">Reference proteome</keyword>